<reference evidence="12" key="1">
    <citation type="submission" date="2022-10" db="EMBL/GenBank/DDBJ databases">
        <title>Culturing micro-colonial fungi from biological soil crusts in the Mojave desert and describing Neophaeococcomyces mojavensis, and introducing the new genera and species Taxawa tesnikishii.</title>
        <authorList>
            <person name="Kurbessoian T."/>
            <person name="Stajich J.E."/>
        </authorList>
    </citation>
    <scope>NUCLEOTIDE SEQUENCE</scope>
    <source>
        <strain evidence="12">TK_1</strain>
    </source>
</reference>
<evidence type="ECO:0000256" key="9">
    <source>
        <dbReference type="SAM" id="MobiDB-lite"/>
    </source>
</evidence>
<dbReference type="Proteomes" id="UP001172684">
    <property type="component" value="Unassembled WGS sequence"/>
</dbReference>
<dbReference type="Gene3D" id="2.60.120.10">
    <property type="entry name" value="Jelly Rolls"/>
    <property type="match status" value="1"/>
</dbReference>
<evidence type="ECO:0000256" key="8">
    <source>
        <dbReference type="ARBA" id="ARBA00023004"/>
    </source>
</evidence>
<dbReference type="Pfam" id="PF20510">
    <property type="entry name" value="HgmA_N"/>
    <property type="match status" value="1"/>
</dbReference>
<evidence type="ECO:0000256" key="3">
    <source>
        <dbReference type="ARBA" id="ARBA00007757"/>
    </source>
</evidence>
<dbReference type="InterPro" id="IPR046452">
    <property type="entry name" value="HgmA_N"/>
</dbReference>
<dbReference type="SUPFAM" id="SSF51182">
    <property type="entry name" value="RmlC-like cupins"/>
    <property type="match status" value="1"/>
</dbReference>
<dbReference type="PANTHER" id="PTHR11056">
    <property type="entry name" value="HOMOGENTISATE 1,2-DIOXYGENASE"/>
    <property type="match status" value="1"/>
</dbReference>
<keyword evidence="13" id="KW-1185">Reference proteome</keyword>
<evidence type="ECO:0000259" key="10">
    <source>
        <dbReference type="Pfam" id="PF04209"/>
    </source>
</evidence>
<sequence>MSVSSAGRDADALSLAKIVSYEDPNKTSSQHSRESRWKRIVQKLSLNKDPAAKLPKSYVPLTERNLTELFNPDYNDEHDAFHKTEAVEGALPIDANSPQKPPYGLYAEKLSGTAFTAPRHENQQSWLYRILPASAHSAFSPRESRTYNTNPESKPHEKFFQIPNQLRWDPFDMDESVDWVHSLHLVAGAGDPATKSGIGIFIFAAGRDMDAHSAFYSADGDFLIVPQHGVLDIQTELGKLLVRPNEICVIPRGIRYRVTLPEGPVRGYILELYQGHFTLPELGPIGSNGLANARDFQAPVAFFDEDNDGSNTYTLLSKFAGHLFEAKQDHTPFDVVAWHGLYYPYKYDLGRFNTIGSVSFDHPDPSIYTVLTAPSHGAAGTAVADFVIFPPRWLVAEDTFRPPWFHRNTMSEFMGLIHGAYDAKEGGGFQPAGASLHNVMSAHGPDAATHEKASNAELKPAKVGEGSMAFMFESFLMVGVTEWGLKKCAKVQEAYNEESWVPLKARFRRPEKGGEKEVGVVENGQNGGKAEGGIGDKAQVPHWTD</sequence>
<dbReference type="InterPro" id="IPR005708">
    <property type="entry name" value="Homogentis_dOase"/>
</dbReference>
<comment type="pathway">
    <text evidence="2">Amino-acid degradation; L-phenylalanine degradation; acetoacetate and fumarate from L-phenylalanine: step 4/6.</text>
</comment>
<dbReference type="PANTHER" id="PTHR11056:SF0">
    <property type="entry name" value="HOMOGENTISATE 1,2-DIOXYGENASE"/>
    <property type="match status" value="1"/>
</dbReference>
<dbReference type="InterPro" id="IPR046451">
    <property type="entry name" value="HgmA_C"/>
</dbReference>
<keyword evidence="6" id="KW-0223">Dioxygenase</keyword>
<feature type="region of interest" description="Disordered" evidence="9">
    <location>
        <begin position="511"/>
        <end position="545"/>
    </location>
</feature>
<name>A0ABQ9P3A8_9PEZI</name>
<keyword evidence="8" id="KW-0408">Iron</keyword>
<dbReference type="EC" id="1.13.11.5" evidence="4"/>
<evidence type="ECO:0000313" key="12">
    <source>
        <dbReference type="EMBL" id="KAJ9668553.1"/>
    </source>
</evidence>
<evidence type="ECO:0000256" key="2">
    <source>
        <dbReference type="ARBA" id="ARBA00004704"/>
    </source>
</evidence>
<evidence type="ECO:0000256" key="4">
    <source>
        <dbReference type="ARBA" id="ARBA00013127"/>
    </source>
</evidence>
<dbReference type="InterPro" id="IPR011051">
    <property type="entry name" value="RmlC_Cupin_sf"/>
</dbReference>
<keyword evidence="5" id="KW-0479">Metal-binding</keyword>
<dbReference type="CDD" id="cd07000">
    <property type="entry name" value="cupin_HGO_N"/>
    <property type="match status" value="1"/>
</dbReference>
<evidence type="ECO:0000256" key="7">
    <source>
        <dbReference type="ARBA" id="ARBA00023002"/>
    </source>
</evidence>
<evidence type="ECO:0000259" key="11">
    <source>
        <dbReference type="Pfam" id="PF20510"/>
    </source>
</evidence>
<accession>A0ABQ9P3A8</accession>
<organism evidence="12 13">
    <name type="scientific">Coniosporium apollinis</name>
    <dbReference type="NCBI Taxonomy" id="61459"/>
    <lineage>
        <taxon>Eukaryota</taxon>
        <taxon>Fungi</taxon>
        <taxon>Dikarya</taxon>
        <taxon>Ascomycota</taxon>
        <taxon>Pezizomycotina</taxon>
        <taxon>Dothideomycetes</taxon>
        <taxon>Dothideomycetes incertae sedis</taxon>
        <taxon>Coniosporium</taxon>
    </lineage>
</organism>
<comment type="cofactor">
    <cofactor evidence="1">
        <name>Fe cation</name>
        <dbReference type="ChEBI" id="CHEBI:24875"/>
    </cofactor>
</comment>
<evidence type="ECO:0000256" key="6">
    <source>
        <dbReference type="ARBA" id="ARBA00022964"/>
    </source>
</evidence>
<dbReference type="NCBIfam" id="TIGR01015">
    <property type="entry name" value="hmgA"/>
    <property type="match status" value="1"/>
</dbReference>
<evidence type="ECO:0000313" key="13">
    <source>
        <dbReference type="Proteomes" id="UP001172684"/>
    </source>
</evidence>
<gene>
    <name evidence="12" type="ORF">H2201_001195</name>
</gene>
<feature type="domain" description="Homogentisate 1,2-dioxygenase C-terminal" evidence="10">
    <location>
        <begin position="351"/>
        <end position="507"/>
    </location>
</feature>
<dbReference type="Pfam" id="PF04209">
    <property type="entry name" value="HgmA_C"/>
    <property type="match status" value="1"/>
</dbReference>
<dbReference type="EMBL" id="JAPDRL010000006">
    <property type="protein sequence ID" value="KAJ9668553.1"/>
    <property type="molecule type" value="Genomic_DNA"/>
</dbReference>
<comment type="similarity">
    <text evidence="3">Belongs to the homogentisate dioxygenase family.</text>
</comment>
<comment type="caution">
    <text evidence="12">The sequence shown here is derived from an EMBL/GenBank/DDBJ whole genome shotgun (WGS) entry which is preliminary data.</text>
</comment>
<keyword evidence="7" id="KW-0560">Oxidoreductase</keyword>
<feature type="domain" description="Homogentisate 1,2-dioxygenase N-terminal" evidence="11">
    <location>
        <begin position="74"/>
        <end position="349"/>
    </location>
</feature>
<evidence type="ECO:0000256" key="1">
    <source>
        <dbReference type="ARBA" id="ARBA00001962"/>
    </source>
</evidence>
<evidence type="ECO:0000256" key="5">
    <source>
        <dbReference type="ARBA" id="ARBA00022723"/>
    </source>
</evidence>
<protein>
    <recommendedName>
        <fullName evidence="4">homogentisate 1,2-dioxygenase</fullName>
        <ecNumber evidence="4">1.13.11.5</ecNumber>
    </recommendedName>
</protein>
<feature type="compositionally biased region" description="Gly residues" evidence="9">
    <location>
        <begin position="525"/>
        <end position="535"/>
    </location>
</feature>
<dbReference type="InterPro" id="IPR014710">
    <property type="entry name" value="RmlC-like_jellyroll"/>
</dbReference>
<proteinExistence type="inferred from homology"/>